<gene>
    <name evidence="1" type="ORF">SOO65_17700</name>
</gene>
<dbReference type="KEGG" id="psti:SOO65_17700"/>
<name>A0AAX4HMV1_9BACT</name>
<dbReference type="PIRSF" id="PIRSF007028">
    <property type="entry name" value="UCP007028"/>
    <property type="match status" value="1"/>
</dbReference>
<dbReference type="Proteomes" id="UP001324634">
    <property type="component" value="Chromosome"/>
</dbReference>
<proteinExistence type="predicted"/>
<dbReference type="EMBL" id="CP139487">
    <property type="protein sequence ID" value="WPU64530.1"/>
    <property type="molecule type" value="Genomic_DNA"/>
</dbReference>
<dbReference type="InterPro" id="IPR011008">
    <property type="entry name" value="Dimeric_a/b-barrel"/>
</dbReference>
<evidence type="ECO:0000313" key="2">
    <source>
        <dbReference type="Proteomes" id="UP001324634"/>
    </source>
</evidence>
<dbReference type="Pfam" id="PF07237">
    <property type="entry name" value="DUF1428"/>
    <property type="match status" value="1"/>
</dbReference>
<reference evidence="1 2" key="1">
    <citation type="submission" date="2023-11" db="EMBL/GenBank/DDBJ databases">
        <title>Peredibacter starrii A3.12.</title>
        <authorList>
            <person name="Mitchell R.J."/>
        </authorList>
    </citation>
    <scope>NUCLEOTIDE SEQUENCE [LARGE SCALE GENOMIC DNA]</scope>
    <source>
        <strain evidence="1 2">A3.12</strain>
    </source>
</reference>
<dbReference type="InterPro" id="IPR009874">
    <property type="entry name" value="DUF1428"/>
</dbReference>
<accession>A0AAX4HMV1</accession>
<sequence>MARYVDGFIIPIKKKDLKTYKKMATLGCKVWMEHGALDYYECVGDTLDLPYGIPFTKLCKLKSDETVIFAFIVYKSKAHANQVNKKVHNDPRMKPENFKSMPFDMKRFTTGKFKTIVQA</sequence>
<dbReference type="AlphaFoldDB" id="A0AAX4HMV1"/>
<dbReference type="Gene3D" id="3.30.70.100">
    <property type="match status" value="1"/>
</dbReference>
<dbReference type="RefSeq" id="WP_321393493.1">
    <property type="nucleotide sequence ID" value="NZ_CP139487.1"/>
</dbReference>
<keyword evidence="2" id="KW-1185">Reference proteome</keyword>
<dbReference type="SUPFAM" id="SSF54909">
    <property type="entry name" value="Dimeric alpha+beta barrel"/>
    <property type="match status" value="1"/>
</dbReference>
<protein>
    <submittedName>
        <fullName evidence="1">DUF1428 domain-containing protein</fullName>
    </submittedName>
</protein>
<organism evidence="1 2">
    <name type="scientific">Peredibacter starrii</name>
    <dbReference type="NCBI Taxonomy" id="28202"/>
    <lineage>
        <taxon>Bacteria</taxon>
        <taxon>Pseudomonadati</taxon>
        <taxon>Bdellovibrionota</taxon>
        <taxon>Bacteriovoracia</taxon>
        <taxon>Bacteriovoracales</taxon>
        <taxon>Bacteriovoracaceae</taxon>
        <taxon>Peredibacter</taxon>
    </lineage>
</organism>
<evidence type="ECO:0000313" key="1">
    <source>
        <dbReference type="EMBL" id="WPU64530.1"/>
    </source>
</evidence>